<protein>
    <submittedName>
        <fullName evidence="1">Uncharacterized protein</fullName>
    </submittedName>
</protein>
<reference evidence="1 2" key="1">
    <citation type="journal article" date="2012" name="Genome Biol. Evol.">
        <title>Nucleomorph genome sequence of the cryptophyte alga Chroomonas mesostigmatica CCMP1168 reveals lineage-specific gene loss and genome complexity.</title>
        <authorList>
            <person name="Moore C.E."/>
            <person name="Curtis B."/>
            <person name="Mills T."/>
            <person name="Tanifuji G."/>
            <person name="Archibald J.M."/>
        </authorList>
    </citation>
    <scope>NUCLEOTIDE SEQUENCE [LARGE SCALE GENOMIC DNA]</scope>
    <source>
        <strain evidence="1 2">CCMP1168</strain>
    </source>
</reference>
<accession>J7G8A2</accession>
<sequence length="437" mass="53126">MRLKRIFLKLKFKSIHISIQIDVWVSFPFKQNFFHFFKKTFFLIKKKCLFFRISFGKIILFKYTKSNLKITNTTKKQAFYNFEINFGLKNDSFLKKIKKISKTNVYCKFSESFIIFPFVFLLNTMENNKKRKKNYFLYPFFRKKDILYNDIFFLLMGSSENFLEKYIESKSLNFLIIFTEAIWILDNQYEKLWKRKIQGEKIHMPSDYIMNFFSQKNYFNIQEFSRKQKKIYKNKNNKIMKKKNLSQVCKKIKFLFNTNNFPISQTHDFSPILDAFSDLTKTFLSYGQYMLKSLTRAKQNHERNNFRDIKKFIKIKTLEIVFKNNNKKKYFEILEKVEKYLKSLSNYIPFDLSKFLPSNKHERAKIFDKISFSTPVEILEYFPGSNKRKIIICWKIPLDKNSRNMMKKNSIILEQINRFPVFYSRKMLKTKIGKKNI</sequence>
<proteinExistence type="predicted"/>
<geneLocation type="nucleomorph" evidence="1"/>
<gene>
    <name evidence="1" type="ORF">CMESO_346</name>
</gene>
<organism evidence="1 2">
    <name type="scientific">Chroomonas mesostigmatica CCMP1168</name>
    <dbReference type="NCBI Taxonomy" id="1195612"/>
    <lineage>
        <taxon>Eukaryota</taxon>
        <taxon>Cryptophyceae</taxon>
        <taxon>Pyrenomonadales</taxon>
        <taxon>Chroomonadaceae</taxon>
        <taxon>Chroomonas</taxon>
    </lineage>
</organism>
<dbReference type="EMBL" id="CP003681">
    <property type="protein sequence ID" value="AFP65513.1"/>
    <property type="molecule type" value="Genomic_DNA"/>
</dbReference>
<evidence type="ECO:0000313" key="1">
    <source>
        <dbReference type="EMBL" id="AFP65513.1"/>
    </source>
</evidence>
<keyword evidence="1" id="KW-0542">Nucleomorph</keyword>
<dbReference type="AlphaFoldDB" id="J7G8A2"/>
<evidence type="ECO:0000313" key="2">
    <source>
        <dbReference type="Proteomes" id="UP000243348"/>
    </source>
</evidence>
<name>J7G8A2_9CRYP</name>
<dbReference type="Proteomes" id="UP000243348">
    <property type="component" value="Nucleomorph 2"/>
</dbReference>